<dbReference type="GO" id="GO:0003743">
    <property type="term" value="F:translation initiation factor activity"/>
    <property type="evidence" value="ECO:0007669"/>
    <property type="project" value="UniProtKB-KW"/>
</dbReference>
<reference evidence="3 4" key="1">
    <citation type="submission" date="2010-09" db="EMBL/GenBank/DDBJ databases">
        <authorList>
            <person name="Durkin A.S."/>
            <person name="Madupu R."/>
            <person name="Torralba M."/>
            <person name="Gillis M."/>
            <person name="Methe B."/>
            <person name="Sutton G."/>
            <person name="Nelson K.E."/>
        </authorList>
    </citation>
    <scope>NUCLEOTIDE SEQUENCE [LARGE SCALE GENOMIC DNA]</scope>
    <source>
        <strain evidence="3 4">LactinV 01V1-a</strain>
    </source>
</reference>
<evidence type="ECO:0000259" key="2">
    <source>
        <dbReference type="Pfam" id="PF04760"/>
    </source>
</evidence>
<evidence type="ECO:0000313" key="3">
    <source>
        <dbReference type="EMBL" id="EFO70483.1"/>
    </source>
</evidence>
<dbReference type="Gene3D" id="1.10.10.2480">
    <property type="match status" value="1"/>
</dbReference>
<gene>
    <name evidence="3" type="primary">infB</name>
    <name evidence="3" type="ORF">HMPREF9211_0296</name>
</gene>
<protein>
    <submittedName>
        <fullName evidence="3">Translation initiation factor IF-2</fullName>
    </submittedName>
</protein>
<dbReference type="Pfam" id="PF04760">
    <property type="entry name" value="IF2_N"/>
    <property type="match status" value="1"/>
</dbReference>
<organism evidence="3 4">
    <name type="scientific">Lactobacillus iners LactinV 01V1-a</name>
    <dbReference type="NCBI Taxonomy" id="879297"/>
    <lineage>
        <taxon>Bacteria</taxon>
        <taxon>Bacillati</taxon>
        <taxon>Bacillota</taxon>
        <taxon>Bacilli</taxon>
        <taxon>Lactobacillales</taxon>
        <taxon>Lactobacillaceae</taxon>
        <taxon>Lactobacillus</taxon>
    </lineage>
</organism>
<evidence type="ECO:0000313" key="4">
    <source>
        <dbReference type="Proteomes" id="UP000003648"/>
    </source>
</evidence>
<dbReference type="EMBL" id="AEHQ01000067">
    <property type="protein sequence ID" value="EFO70483.1"/>
    <property type="molecule type" value="Genomic_DNA"/>
</dbReference>
<proteinExistence type="predicted"/>
<dbReference type="AlphaFoldDB" id="E1NTS6"/>
<keyword evidence="3" id="KW-0396">Initiation factor</keyword>
<name>E1NTS6_9LACO</name>
<feature type="domain" description="Translation initiation factor IF-2 N-terminal" evidence="2">
    <location>
        <begin position="1"/>
        <end position="51"/>
    </location>
</feature>
<comment type="caution">
    <text evidence="3">The sequence shown here is derived from an EMBL/GenBank/DDBJ whole genome shotgun (WGS) entry which is preliminary data.</text>
</comment>
<sequence>MTRIRLYELAKELGIENKVIVEKARELGFDVKSHMSSLTDDQINKIRELYKNKSDKKRQNKSKIKVSVGALRRTNSNEDNNKKKKRLIQPKIQTLRKKKQIIQNQQHAIY</sequence>
<accession>E1NTS6</accession>
<evidence type="ECO:0000256" key="1">
    <source>
        <dbReference type="SAM" id="MobiDB-lite"/>
    </source>
</evidence>
<feature type="region of interest" description="Disordered" evidence="1">
    <location>
        <begin position="51"/>
        <end position="90"/>
    </location>
</feature>
<feature type="compositionally biased region" description="Basic residues" evidence="1">
    <location>
        <begin position="54"/>
        <end position="64"/>
    </location>
</feature>
<keyword evidence="3" id="KW-0648">Protein biosynthesis</keyword>
<dbReference type="Proteomes" id="UP000003648">
    <property type="component" value="Unassembled WGS sequence"/>
</dbReference>
<dbReference type="InterPro" id="IPR006847">
    <property type="entry name" value="IF2_N"/>
</dbReference>